<dbReference type="EMBL" id="JAINUG010000210">
    <property type="protein sequence ID" value="KAJ8387510.1"/>
    <property type="molecule type" value="Genomic_DNA"/>
</dbReference>
<proteinExistence type="predicted"/>
<accession>A0AAD7W8N6</accession>
<sequence>MAFIFSSRDCDHKYRPTVTNRGRDHGSQKMIRESVVEHVRQNSTTLGMLSRMFHCAVEDTVGQEHAPSLGAFAGKHHQQVPEFFTGDSSPAKTASSETPKTKLYLCPLKADVVV</sequence>
<dbReference type="AlphaFoldDB" id="A0AAD7W8N6"/>
<gene>
    <name evidence="1" type="ORF">AAFF_G00156110</name>
</gene>
<evidence type="ECO:0000313" key="2">
    <source>
        <dbReference type="Proteomes" id="UP001221898"/>
    </source>
</evidence>
<evidence type="ECO:0000313" key="1">
    <source>
        <dbReference type="EMBL" id="KAJ8387510.1"/>
    </source>
</evidence>
<protein>
    <submittedName>
        <fullName evidence="1">Uncharacterized protein</fullName>
    </submittedName>
</protein>
<dbReference type="Proteomes" id="UP001221898">
    <property type="component" value="Unassembled WGS sequence"/>
</dbReference>
<reference evidence="1" key="1">
    <citation type="journal article" date="2023" name="Science">
        <title>Genome structures resolve the early diversification of teleost fishes.</title>
        <authorList>
            <person name="Parey E."/>
            <person name="Louis A."/>
            <person name="Montfort J."/>
            <person name="Bouchez O."/>
            <person name="Roques C."/>
            <person name="Iampietro C."/>
            <person name="Lluch J."/>
            <person name="Castinel A."/>
            <person name="Donnadieu C."/>
            <person name="Desvignes T."/>
            <person name="Floi Bucao C."/>
            <person name="Jouanno E."/>
            <person name="Wen M."/>
            <person name="Mejri S."/>
            <person name="Dirks R."/>
            <person name="Jansen H."/>
            <person name="Henkel C."/>
            <person name="Chen W.J."/>
            <person name="Zahm M."/>
            <person name="Cabau C."/>
            <person name="Klopp C."/>
            <person name="Thompson A.W."/>
            <person name="Robinson-Rechavi M."/>
            <person name="Braasch I."/>
            <person name="Lecointre G."/>
            <person name="Bobe J."/>
            <person name="Postlethwait J.H."/>
            <person name="Berthelot C."/>
            <person name="Roest Crollius H."/>
            <person name="Guiguen Y."/>
        </authorList>
    </citation>
    <scope>NUCLEOTIDE SEQUENCE</scope>
    <source>
        <strain evidence="1">NC1722</strain>
    </source>
</reference>
<keyword evidence="2" id="KW-1185">Reference proteome</keyword>
<comment type="caution">
    <text evidence="1">The sequence shown here is derived from an EMBL/GenBank/DDBJ whole genome shotgun (WGS) entry which is preliminary data.</text>
</comment>
<organism evidence="1 2">
    <name type="scientific">Aldrovandia affinis</name>
    <dbReference type="NCBI Taxonomy" id="143900"/>
    <lineage>
        <taxon>Eukaryota</taxon>
        <taxon>Metazoa</taxon>
        <taxon>Chordata</taxon>
        <taxon>Craniata</taxon>
        <taxon>Vertebrata</taxon>
        <taxon>Euteleostomi</taxon>
        <taxon>Actinopterygii</taxon>
        <taxon>Neopterygii</taxon>
        <taxon>Teleostei</taxon>
        <taxon>Notacanthiformes</taxon>
        <taxon>Halosauridae</taxon>
        <taxon>Aldrovandia</taxon>
    </lineage>
</organism>
<name>A0AAD7W8N6_9TELE</name>